<dbReference type="AlphaFoldDB" id="A0A8X6FVX0"/>
<comment type="caution">
    <text evidence="3">The sequence shown here is derived from an EMBL/GenBank/DDBJ whole genome shotgun (WGS) entry which is preliminary data.</text>
</comment>
<evidence type="ECO:0000313" key="3">
    <source>
        <dbReference type="EMBL" id="GFQ68338.1"/>
    </source>
</evidence>
<dbReference type="InterPro" id="IPR041426">
    <property type="entry name" value="Mos1_HTH"/>
</dbReference>
<accession>A0A8X6FVX0</accession>
<dbReference type="EMBL" id="BMAO01020557">
    <property type="protein sequence ID" value="GFQ68338.1"/>
    <property type="molecule type" value="Genomic_DNA"/>
</dbReference>
<keyword evidence="4" id="KW-1185">Reference proteome</keyword>
<sequence length="117" mass="13689">MEVARIEQHSCIKIAVLRGRNEMECHNEFVEALGNNALPYCTIARWVGKFQQRRVMRNVRDDRHVPSSSSSWMQTNDRDNKQRQIENTQQVHRHANFMCNVLSFFCTVKATLPCILP</sequence>
<name>A0A8X6FVX0_TRICU</name>
<dbReference type="Pfam" id="PF17906">
    <property type="entry name" value="HTH_48"/>
    <property type="match status" value="1"/>
</dbReference>
<feature type="compositionally biased region" description="Polar residues" evidence="1">
    <location>
        <begin position="66"/>
        <end position="75"/>
    </location>
</feature>
<feature type="domain" description="Mos1 transposase HTH" evidence="2">
    <location>
        <begin position="9"/>
        <end position="52"/>
    </location>
</feature>
<evidence type="ECO:0000256" key="1">
    <source>
        <dbReference type="SAM" id="MobiDB-lite"/>
    </source>
</evidence>
<organism evidence="3 4">
    <name type="scientific">Trichonephila clavata</name>
    <name type="common">Joro spider</name>
    <name type="synonym">Nephila clavata</name>
    <dbReference type="NCBI Taxonomy" id="2740835"/>
    <lineage>
        <taxon>Eukaryota</taxon>
        <taxon>Metazoa</taxon>
        <taxon>Ecdysozoa</taxon>
        <taxon>Arthropoda</taxon>
        <taxon>Chelicerata</taxon>
        <taxon>Arachnida</taxon>
        <taxon>Araneae</taxon>
        <taxon>Araneomorphae</taxon>
        <taxon>Entelegynae</taxon>
        <taxon>Araneoidea</taxon>
        <taxon>Nephilidae</taxon>
        <taxon>Trichonephila</taxon>
    </lineage>
</organism>
<proteinExistence type="predicted"/>
<dbReference type="Proteomes" id="UP000887116">
    <property type="component" value="Unassembled WGS sequence"/>
</dbReference>
<dbReference type="OrthoDB" id="6428254at2759"/>
<reference evidence="3" key="1">
    <citation type="submission" date="2020-07" db="EMBL/GenBank/DDBJ databases">
        <title>Multicomponent nature underlies the extraordinary mechanical properties of spider dragline silk.</title>
        <authorList>
            <person name="Kono N."/>
            <person name="Nakamura H."/>
            <person name="Mori M."/>
            <person name="Yoshida Y."/>
            <person name="Ohtoshi R."/>
            <person name="Malay A.D."/>
            <person name="Moran D.A.P."/>
            <person name="Tomita M."/>
            <person name="Numata K."/>
            <person name="Arakawa K."/>
        </authorList>
    </citation>
    <scope>NUCLEOTIDE SEQUENCE</scope>
</reference>
<protein>
    <submittedName>
        <fullName evidence="3">HTH_48 domain-containing protein</fullName>
    </submittedName>
</protein>
<evidence type="ECO:0000259" key="2">
    <source>
        <dbReference type="Pfam" id="PF17906"/>
    </source>
</evidence>
<gene>
    <name evidence="3" type="primary">NCL1_21894</name>
    <name evidence="3" type="ORF">TNCT_407441</name>
</gene>
<feature type="region of interest" description="Disordered" evidence="1">
    <location>
        <begin position="61"/>
        <end position="80"/>
    </location>
</feature>
<evidence type="ECO:0000313" key="4">
    <source>
        <dbReference type="Proteomes" id="UP000887116"/>
    </source>
</evidence>